<dbReference type="NCBIfam" id="NF004123">
    <property type="entry name" value="PRK05610.1"/>
    <property type="match status" value="1"/>
</dbReference>
<dbReference type="PANTHER" id="PTHR10744:SF7">
    <property type="entry name" value="SMALL RIBOSOMAL SUBUNIT PROTEIN US17C"/>
    <property type="match status" value="1"/>
</dbReference>
<evidence type="ECO:0000256" key="4">
    <source>
        <dbReference type="ARBA" id="ARBA00022640"/>
    </source>
</evidence>
<dbReference type="GO" id="GO:0009507">
    <property type="term" value="C:chloroplast"/>
    <property type="evidence" value="ECO:0007669"/>
    <property type="project" value="UniProtKB-SubCell"/>
</dbReference>
<evidence type="ECO:0000313" key="13">
    <source>
        <dbReference type="EMBL" id="MBA4643432.1"/>
    </source>
</evidence>
<evidence type="ECO:0000256" key="7">
    <source>
        <dbReference type="ARBA" id="ARBA00022946"/>
    </source>
</evidence>
<evidence type="ECO:0000256" key="9">
    <source>
        <dbReference type="ARBA" id="ARBA00023274"/>
    </source>
</evidence>
<evidence type="ECO:0000256" key="5">
    <source>
        <dbReference type="ARBA" id="ARBA00022730"/>
    </source>
</evidence>
<dbReference type="InterPro" id="IPR019979">
    <property type="entry name" value="Ribosomal_uS17_CS"/>
</dbReference>
<dbReference type="GO" id="GO:0006412">
    <property type="term" value="P:translation"/>
    <property type="evidence" value="ECO:0007669"/>
    <property type="project" value="InterPro"/>
</dbReference>
<dbReference type="PRINTS" id="PR00973">
    <property type="entry name" value="RIBOSOMALS17"/>
</dbReference>
<evidence type="ECO:0000256" key="10">
    <source>
        <dbReference type="ARBA" id="ARBA00035251"/>
    </source>
</evidence>
<keyword evidence="7" id="KW-0809">Transit peptide</keyword>
<reference evidence="13" key="2">
    <citation type="submission" date="2020-07" db="EMBL/GenBank/DDBJ databases">
        <authorList>
            <person name="Vera ALvarez R."/>
            <person name="Arias-Moreno D.M."/>
            <person name="Jimenez-Jacinto V."/>
            <person name="Jimenez-Bremont J.F."/>
            <person name="Swaminathan K."/>
            <person name="Moose S.P."/>
            <person name="Guerrero-Gonzalez M.L."/>
            <person name="Marino-Ramirez L."/>
            <person name="Landsman D."/>
            <person name="Rodriguez-Kessler M."/>
            <person name="Delgado-Sanchez P."/>
        </authorList>
    </citation>
    <scope>NUCLEOTIDE SEQUENCE</scope>
    <source>
        <tissue evidence="13">Cladode</tissue>
    </source>
</reference>
<evidence type="ECO:0000256" key="3">
    <source>
        <dbReference type="ARBA" id="ARBA00022528"/>
    </source>
</evidence>
<evidence type="ECO:0000256" key="11">
    <source>
        <dbReference type="ARBA" id="ARBA00035308"/>
    </source>
</evidence>
<keyword evidence="8 12" id="KW-0689">Ribosomal protein</keyword>
<reference evidence="13" key="1">
    <citation type="journal article" date="2013" name="J. Plant Res.">
        <title>Effect of fungi and light on seed germination of three Opuntia species from semiarid lands of central Mexico.</title>
        <authorList>
            <person name="Delgado-Sanchez P."/>
            <person name="Jimenez-Bremont J.F."/>
            <person name="Guerrero-Gonzalez Mde L."/>
            <person name="Flores J."/>
        </authorList>
    </citation>
    <scope>NUCLEOTIDE SEQUENCE</scope>
    <source>
        <tissue evidence="13">Cladode</tissue>
    </source>
</reference>
<evidence type="ECO:0000256" key="8">
    <source>
        <dbReference type="ARBA" id="ARBA00022980"/>
    </source>
</evidence>
<dbReference type="GO" id="GO:0005840">
    <property type="term" value="C:ribosome"/>
    <property type="evidence" value="ECO:0007669"/>
    <property type="project" value="UniProtKB-KW"/>
</dbReference>
<keyword evidence="4" id="KW-0934">Plastid</keyword>
<dbReference type="InterPro" id="IPR012340">
    <property type="entry name" value="NA-bd_OB-fold"/>
</dbReference>
<dbReference type="PANTHER" id="PTHR10744">
    <property type="entry name" value="40S RIBOSOMAL PROTEIN S11 FAMILY MEMBER"/>
    <property type="match status" value="1"/>
</dbReference>
<dbReference type="InterPro" id="IPR019984">
    <property type="entry name" value="Ribosomal_uS17_bact/chlr"/>
</dbReference>
<evidence type="ECO:0000256" key="2">
    <source>
        <dbReference type="ARBA" id="ARBA00010254"/>
    </source>
</evidence>
<keyword evidence="6" id="KW-0694">RNA-binding</keyword>
<protein>
    <recommendedName>
        <fullName evidence="10">Small ribosomal subunit protein uS17c</fullName>
    </recommendedName>
    <alternativeName>
        <fullName evidence="11">30S ribosomal protein S17, chloroplastic</fullName>
    </alternativeName>
</protein>
<dbReference type="GO" id="GO:1990904">
    <property type="term" value="C:ribonucleoprotein complex"/>
    <property type="evidence" value="ECO:0007669"/>
    <property type="project" value="UniProtKB-KW"/>
</dbReference>
<dbReference type="GO" id="GO:0003735">
    <property type="term" value="F:structural constituent of ribosome"/>
    <property type="evidence" value="ECO:0007669"/>
    <property type="project" value="InterPro"/>
</dbReference>
<dbReference type="GO" id="GO:0019843">
    <property type="term" value="F:rRNA binding"/>
    <property type="evidence" value="ECO:0007669"/>
    <property type="project" value="UniProtKB-KW"/>
</dbReference>
<keyword evidence="3" id="KW-0150">Chloroplast</keyword>
<dbReference type="AlphaFoldDB" id="A0A7C8ZHD2"/>
<comment type="similarity">
    <text evidence="2 12">Belongs to the universal ribosomal protein uS17 family.</text>
</comment>
<dbReference type="InterPro" id="IPR000266">
    <property type="entry name" value="Ribosomal_uS17"/>
</dbReference>
<accession>A0A7C8ZHD2</accession>
<dbReference type="PROSITE" id="PS00056">
    <property type="entry name" value="RIBOSOMAL_S17"/>
    <property type="match status" value="1"/>
</dbReference>
<dbReference type="EMBL" id="GISG01133690">
    <property type="protein sequence ID" value="MBA4643432.1"/>
    <property type="molecule type" value="Transcribed_RNA"/>
</dbReference>
<evidence type="ECO:0000256" key="12">
    <source>
        <dbReference type="RuleBase" id="RU003872"/>
    </source>
</evidence>
<organism evidence="13">
    <name type="scientific">Opuntia streptacantha</name>
    <name type="common">Prickly pear cactus</name>
    <name type="synonym">Opuntia cardona</name>
    <dbReference type="NCBI Taxonomy" id="393608"/>
    <lineage>
        <taxon>Eukaryota</taxon>
        <taxon>Viridiplantae</taxon>
        <taxon>Streptophyta</taxon>
        <taxon>Embryophyta</taxon>
        <taxon>Tracheophyta</taxon>
        <taxon>Spermatophyta</taxon>
        <taxon>Magnoliopsida</taxon>
        <taxon>eudicotyledons</taxon>
        <taxon>Gunneridae</taxon>
        <taxon>Pentapetalae</taxon>
        <taxon>Caryophyllales</taxon>
        <taxon>Cactineae</taxon>
        <taxon>Cactaceae</taxon>
        <taxon>Opuntioideae</taxon>
        <taxon>Opuntia</taxon>
    </lineage>
</organism>
<sequence length="166" mass="18450">MSLSFSLLKPPLPPSSKFSSLSSSFLHGSNFSHLTTKLSTLSLSSQPTRTSSSTFPVIKAMKSMQGRVVCATNNKTVSVEVTRLAPHPKYKRRVKKKKKYQAHDPDNKFKVGDWVQLEKCRPISKTKTFLAIVPDVVKNAPKAVEKVPVELGLPLESEQSQEKKVQ</sequence>
<dbReference type="Pfam" id="PF00366">
    <property type="entry name" value="Ribosomal_S17"/>
    <property type="match status" value="1"/>
</dbReference>
<comment type="subcellular location">
    <subcellularLocation>
        <location evidence="1">Plastid</location>
        <location evidence="1">Chloroplast</location>
    </subcellularLocation>
</comment>
<dbReference type="Gene3D" id="2.40.50.140">
    <property type="entry name" value="Nucleic acid-binding proteins"/>
    <property type="match status" value="1"/>
</dbReference>
<dbReference type="NCBIfam" id="TIGR03635">
    <property type="entry name" value="uS17_bact"/>
    <property type="match status" value="1"/>
</dbReference>
<keyword evidence="5" id="KW-0699">rRNA-binding</keyword>
<name>A0A7C8ZHD2_OPUST</name>
<dbReference type="CDD" id="cd00364">
    <property type="entry name" value="Ribosomal_uS17"/>
    <property type="match status" value="1"/>
</dbReference>
<dbReference type="SUPFAM" id="SSF50249">
    <property type="entry name" value="Nucleic acid-binding proteins"/>
    <property type="match status" value="1"/>
</dbReference>
<keyword evidence="9 12" id="KW-0687">Ribonucleoprotein</keyword>
<dbReference type="HAMAP" id="MF_01345_B">
    <property type="entry name" value="Ribosomal_uS17_B"/>
    <property type="match status" value="1"/>
</dbReference>
<evidence type="ECO:0000256" key="1">
    <source>
        <dbReference type="ARBA" id="ARBA00004229"/>
    </source>
</evidence>
<proteinExistence type="inferred from homology"/>
<evidence type="ECO:0000256" key="6">
    <source>
        <dbReference type="ARBA" id="ARBA00022884"/>
    </source>
</evidence>